<feature type="binding site" description="axial binding residue" evidence="17">
    <location>
        <position position="74"/>
    </location>
    <ligand>
        <name>heme</name>
        <dbReference type="ChEBI" id="CHEBI:30413"/>
        <note>ligand shared with second transmembrane subunit</note>
    </ligand>
    <ligandPart>
        <name>Fe</name>
        <dbReference type="ChEBI" id="CHEBI:18248"/>
    </ligandPart>
</feature>
<dbReference type="RefSeq" id="WP_074928373.1">
    <property type="nucleotide sequence ID" value="NZ_FPBL01000005.1"/>
</dbReference>
<sequence>MVKPVNRIITGAHYGLRDWLMQRITAVMMAVYTGSLIVLVAVYRPEGYEGFKSLFSIQWVKIASLLCFAGLCWHAWVGVRNVLMDYVHPMFIRLTLQVMCIVALLGYLIWFLDILWD</sequence>
<evidence type="ECO:0000256" key="9">
    <source>
        <dbReference type="ARBA" id="ARBA00022617"/>
    </source>
</evidence>
<dbReference type="Proteomes" id="UP000183926">
    <property type="component" value="Unassembled WGS sequence"/>
</dbReference>
<keyword evidence="6" id="KW-1003">Cell membrane</keyword>
<dbReference type="InterPro" id="IPR014312">
    <property type="entry name" value="Succ_DH_anchor"/>
</dbReference>
<keyword evidence="7" id="KW-0997">Cell inner membrane</keyword>
<accession>A0A1I7HL10</accession>
<dbReference type="UniPathway" id="UPA00223"/>
<evidence type="ECO:0000256" key="7">
    <source>
        <dbReference type="ARBA" id="ARBA00022519"/>
    </source>
</evidence>
<evidence type="ECO:0000313" key="19">
    <source>
        <dbReference type="EMBL" id="SFU61332.1"/>
    </source>
</evidence>
<organism evidence="19 20">
    <name type="scientific">Nitrosomonas eutropha</name>
    <dbReference type="NCBI Taxonomy" id="916"/>
    <lineage>
        <taxon>Bacteria</taxon>
        <taxon>Pseudomonadati</taxon>
        <taxon>Pseudomonadota</taxon>
        <taxon>Betaproteobacteria</taxon>
        <taxon>Nitrosomonadales</taxon>
        <taxon>Nitrosomonadaceae</taxon>
        <taxon>Nitrosomonas</taxon>
    </lineage>
</organism>
<evidence type="ECO:0000256" key="1">
    <source>
        <dbReference type="ARBA" id="ARBA00004050"/>
    </source>
</evidence>
<evidence type="ECO:0000256" key="18">
    <source>
        <dbReference type="SAM" id="Phobius"/>
    </source>
</evidence>
<evidence type="ECO:0000256" key="15">
    <source>
        <dbReference type="ARBA" id="ARBA00023136"/>
    </source>
</evidence>
<dbReference type="EMBL" id="FPBL01000005">
    <property type="protein sequence ID" value="SFU61332.1"/>
    <property type="molecule type" value="Genomic_DNA"/>
</dbReference>
<dbReference type="GO" id="GO:0046872">
    <property type="term" value="F:metal ion binding"/>
    <property type="evidence" value="ECO:0007669"/>
    <property type="project" value="UniProtKB-KW"/>
</dbReference>
<dbReference type="PANTHER" id="PTHR38689">
    <property type="entry name" value="SUCCINATE DEHYDROGENASE HYDROPHOBIC MEMBRANE ANCHOR SUBUNIT"/>
    <property type="match status" value="1"/>
</dbReference>
<evidence type="ECO:0000256" key="5">
    <source>
        <dbReference type="ARBA" id="ARBA00022448"/>
    </source>
</evidence>
<evidence type="ECO:0000256" key="10">
    <source>
        <dbReference type="ARBA" id="ARBA00022692"/>
    </source>
</evidence>
<name>A0A1I7HL10_9PROT</name>
<dbReference type="CDD" id="cd03494">
    <property type="entry name" value="SQR_TypeC_SdhD"/>
    <property type="match status" value="1"/>
</dbReference>
<evidence type="ECO:0000256" key="17">
    <source>
        <dbReference type="PIRSR" id="PIRSR000169-2"/>
    </source>
</evidence>
<comment type="function">
    <text evidence="1">Membrane-anchoring subunit of succinate dehydrogenase (SDH).</text>
</comment>
<keyword evidence="10 18" id="KW-0812">Transmembrane</keyword>
<dbReference type="Gene3D" id="1.20.1300.10">
    <property type="entry name" value="Fumarate reductase/succinate dehydrogenase, transmembrane subunit"/>
    <property type="match status" value="1"/>
</dbReference>
<keyword evidence="15 18" id="KW-0472">Membrane</keyword>
<feature type="transmembrane region" description="Helical" evidence="18">
    <location>
        <begin position="20"/>
        <end position="43"/>
    </location>
</feature>
<dbReference type="PANTHER" id="PTHR38689:SF1">
    <property type="entry name" value="SUCCINATE DEHYDROGENASE HYDROPHOBIC MEMBRANE ANCHOR SUBUNIT"/>
    <property type="match status" value="1"/>
</dbReference>
<keyword evidence="9 17" id="KW-0349">Heme</keyword>
<protein>
    <recommendedName>
        <fullName evidence="4">Succinate dehydrogenase hydrophobic membrane anchor subunit</fullName>
    </recommendedName>
</protein>
<dbReference type="OrthoDB" id="5612767at2"/>
<evidence type="ECO:0000313" key="20">
    <source>
        <dbReference type="Proteomes" id="UP000183926"/>
    </source>
</evidence>
<dbReference type="SUPFAM" id="SSF81343">
    <property type="entry name" value="Fumarate reductase respiratory complex transmembrane subunits"/>
    <property type="match status" value="1"/>
</dbReference>
<evidence type="ECO:0000256" key="13">
    <source>
        <dbReference type="ARBA" id="ARBA00022989"/>
    </source>
</evidence>
<proteinExistence type="predicted"/>
<dbReference type="AlphaFoldDB" id="A0A1I7HL10"/>
<evidence type="ECO:0000256" key="11">
    <source>
        <dbReference type="ARBA" id="ARBA00022723"/>
    </source>
</evidence>
<keyword evidence="8" id="KW-0816">Tricarboxylic acid cycle</keyword>
<dbReference type="GO" id="GO:0017004">
    <property type="term" value="P:cytochrome complex assembly"/>
    <property type="evidence" value="ECO:0007669"/>
    <property type="project" value="TreeGrafter"/>
</dbReference>
<dbReference type="GO" id="GO:0020037">
    <property type="term" value="F:heme binding"/>
    <property type="evidence" value="ECO:0007669"/>
    <property type="project" value="InterPro"/>
</dbReference>
<evidence type="ECO:0000256" key="4">
    <source>
        <dbReference type="ARBA" id="ARBA00019425"/>
    </source>
</evidence>
<comment type="cofactor">
    <cofactor evidence="17">
        <name>heme</name>
        <dbReference type="ChEBI" id="CHEBI:30413"/>
    </cofactor>
    <text evidence="17">The heme is bound between the two transmembrane subunits.</text>
</comment>
<gene>
    <name evidence="19" type="ORF">SAMN05216339_10578</name>
</gene>
<dbReference type="GO" id="GO:0009055">
    <property type="term" value="F:electron transfer activity"/>
    <property type="evidence" value="ECO:0007669"/>
    <property type="project" value="TreeGrafter"/>
</dbReference>
<feature type="transmembrane region" description="Helical" evidence="18">
    <location>
        <begin position="55"/>
        <end position="76"/>
    </location>
</feature>
<dbReference type="InterPro" id="IPR034804">
    <property type="entry name" value="SQR/QFR_C/D"/>
</dbReference>
<feature type="binding site" evidence="16">
    <location>
        <position position="86"/>
    </location>
    <ligand>
        <name>a ubiquinone</name>
        <dbReference type="ChEBI" id="CHEBI:16389"/>
    </ligand>
</feature>
<evidence type="ECO:0000256" key="16">
    <source>
        <dbReference type="PIRSR" id="PIRSR000169-1"/>
    </source>
</evidence>
<keyword evidence="12" id="KW-0249">Electron transport</keyword>
<dbReference type="InterPro" id="IPR000701">
    <property type="entry name" value="SuccDH_FuR_B_TM-su"/>
</dbReference>
<evidence type="ECO:0000256" key="6">
    <source>
        <dbReference type="ARBA" id="ARBA00022475"/>
    </source>
</evidence>
<dbReference type="GO" id="GO:0005886">
    <property type="term" value="C:plasma membrane"/>
    <property type="evidence" value="ECO:0007669"/>
    <property type="project" value="UniProtKB-SubCell"/>
</dbReference>
<evidence type="ECO:0000256" key="3">
    <source>
        <dbReference type="ARBA" id="ARBA00005163"/>
    </source>
</evidence>
<evidence type="ECO:0000256" key="2">
    <source>
        <dbReference type="ARBA" id="ARBA00004429"/>
    </source>
</evidence>
<feature type="transmembrane region" description="Helical" evidence="18">
    <location>
        <begin position="96"/>
        <end position="116"/>
    </location>
</feature>
<evidence type="ECO:0000256" key="12">
    <source>
        <dbReference type="ARBA" id="ARBA00022982"/>
    </source>
</evidence>
<evidence type="ECO:0000256" key="14">
    <source>
        <dbReference type="ARBA" id="ARBA00023004"/>
    </source>
</evidence>
<comment type="pathway">
    <text evidence="3">Carbohydrate metabolism; tricarboxylic acid cycle.</text>
</comment>
<dbReference type="PIRSF" id="PIRSF000169">
    <property type="entry name" value="SDH_D"/>
    <property type="match status" value="1"/>
</dbReference>
<dbReference type="Pfam" id="PF01127">
    <property type="entry name" value="Sdh_cyt"/>
    <property type="match status" value="1"/>
</dbReference>
<evidence type="ECO:0000256" key="8">
    <source>
        <dbReference type="ARBA" id="ARBA00022532"/>
    </source>
</evidence>
<keyword evidence="11 17" id="KW-0479">Metal-binding</keyword>
<reference evidence="19 20" key="1">
    <citation type="submission" date="2016-10" db="EMBL/GenBank/DDBJ databases">
        <authorList>
            <person name="de Groot N.N."/>
        </authorList>
    </citation>
    <scope>NUCLEOTIDE SEQUENCE [LARGE SCALE GENOMIC DNA]</scope>
    <source>
        <strain evidence="19 20">Nm24</strain>
    </source>
</reference>
<dbReference type="NCBIfam" id="TIGR02968">
    <property type="entry name" value="succ_dehyd_anc"/>
    <property type="match status" value="1"/>
</dbReference>
<keyword evidence="5" id="KW-0813">Transport</keyword>
<comment type="subcellular location">
    <subcellularLocation>
        <location evidence="2">Cell inner membrane</location>
        <topology evidence="2">Multi-pass membrane protein</topology>
    </subcellularLocation>
</comment>
<keyword evidence="14 17" id="KW-0408">Iron</keyword>
<keyword evidence="13 18" id="KW-1133">Transmembrane helix</keyword>
<dbReference type="GO" id="GO:0006099">
    <property type="term" value="P:tricarboxylic acid cycle"/>
    <property type="evidence" value="ECO:0007669"/>
    <property type="project" value="UniProtKB-UniPathway"/>
</dbReference>